<evidence type="ECO:0000259" key="2">
    <source>
        <dbReference type="Pfam" id="PF07716"/>
    </source>
</evidence>
<dbReference type="CDD" id="cd14813">
    <property type="entry name" value="bZIP_BmCbz-like"/>
    <property type="match status" value="1"/>
</dbReference>
<proteinExistence type="predicted"/>
<dbReference type="Proteomes" id="UP000663824">
    <property type="component" value="Unassembled WGS sequence"/>
</dbReference>
<gene>
    <name evidence="3" type="ORF">MBJ925_LOCUS35</name>
</gene>
<evidence type="ECO:0000313" key="4">
    <source>
        <dbReference type="Proteomes" id="UP000663824"/>
    </source>
</evidence>
<dbReference type="InterPro" id="IPR004827">
    <property type="entry name" value="bZIP"/>
</dbReference>
<dbReference type="Gene3D" id="1.20.5.170">
    <property type="match status" value="1"/>
</dbReference>
<comment type="caution">
    <text evidence="3">The sequence shown here is derived from an EMBL/GenBank/DDBJ whole genome shotgun (WGS) entry which is preliminary data.</text>
</comment>
<reference evidence="3" key="1">
    <citation type="submission" date="2021-02" db="EMBL/GenBank/DDBJ databases">
        <authorList>
            <person name="Nowell W R."/>
        </authorList>
    </citation>
    <scope>NUCLEOTIDE SEQUENCE</scope>
</reference>
<dbReference type="InterPro" id="IPR046347">
    <property type="entry name" value="bZIP_sf"/>
</dbReference>
<feature type="region of interest" description="Disordered" evidence="1">
    <location>
        <begin position="235"/>
        <end position="261"/>
    </location>
</feature>
<protein>
    <recommendedName>
        <fullName evidence="2">BZIP domain-containing protein</fullName>
    </recommendedName>
</protein>
<dbReference type="EMBL" id="CAJNRE010000003">
    <property type="protein sequence ID" value="CAF1899870.1"/>
    <property type="molecule type" value="Genomic_DNA"/>
</dbReference>
<evidence type="ECO:0000256" key="1">
    <source>
        <dbReference type="SAM" id="MobiDB-lite"/>
    </source>
</evidence>
<accession>A0A816K5E4</accession>
<name>A0A816K5E4_9BILA</name>
<dbReference type="SUPFAM" id="SSF57959">
    <property type="entry name" value="Leucine zipper domain"/>
    <property type="match status" value="1"/>
</dbReference>
<dbReference type="AlphaFoldDB" id="A0A816K5E4"/>
<sequence length="393" mass="43646">MKPHNQPTHSNLIKSPLATLTRSNSTSTVTLDEEAMHGGPMHVPLTLSANCHIPLRSVLKTSGLFNKDVESSDKLDEFFANGNEFTLHRLLSDISSADLNIDMSEIAKFDPMKLFETRSLSELFQCDSFDPINISSDSPSNQVDSVLPSAIACSSGSFSELYPLTPELPVKQELYVDSNQLKMEPDNALVYAQLNAIDNFAPTQSISTPTTQQFNFDPSVLAAFEHDYGFLSKRSTVVDTPSPSPTISKRTPSARRSCRTSSRLQSRAALIDFNQILNESDCLSPTIDCLSPTMSEDSSVSLKRTKNARQVNRATDIQTADDLSYYLERRRKNNEASKMSRAARKQKFGDMDSRCAEYERVNVELRLKISTLETVTANLKNGLIHSFQRKGGV</sequence>
<dbReference type="GO" id="GO:0003700">
    <property type="term" value="F:DNA-binding transcription factor activity"/>
    <property type="evidence" value="ECO:0007669"/>
    <property type="project" value="InterPro"/>
</dbReference>
<organism evidence="3 4">
    <name type="scientific">Rotaria magnacalcarata</name>
    <dbReference type="NCBI Taxonomy" id="392030"/>
    <lineage>
        <taxon>Eukaryota</taxon>
        <taxon>Metazoa</taxon>
        <taxon>Spiralia</taxon>
        <taxon>Gnathifera</taxon>
        <taxon>Rotifera</taxon>
        <taxon>Eurotatoria</taxon>
        <taxon>Bdelloidea</taxon>
        <taxon>Philodinida</taxon>
        <taxon>Philodinidae</taxon>
        <taxon>Rotaria</taxon>
    </lineage>
</organism>
<feature type="compositionally biased region" description="Polar residues" evidence="1">
    <location>
        <begin position="235"/>
        <end position="251"/>
    </location>
</feature>
<feature type="domain" description="BZIP" evidence="2">
    <location>
        <begin position="326"/>
        <end position="374"/>
    </location>
</feature>
<dbReference type="Pfam" id="PF07716">
    <property type="entry name" value="bZIP_2"/>
    <property type="match status" value="1"/>
</dbReference>
<evidence type="ECO:0000313" key="3">
    <source>
        <dbReference type="EMBL" id="CAF1899870.1"/>
    </source>
</evidence>